<dbReference type="AlphaFoldDB" id="H0FEQ9"/>
<keyword evidence="2" id="KW-1185">Reference proteome</keyword>
<sequence>MTSMTADQMSTLFVQIASYRDPELIPTLHDLVNRAEFSGRLRIVVSWQHGTDETLGGFFLEGFQKWRLQPDQPFCVHTFELRGATVELIDIPHELSQGACWARNLIQQRYQGETYTLQLDSHHRFVPHWDTQLIAMQEQLRARSPKPLLTAYLPAYTPAAPHPGDQGASAALGMRFDRFTPESPIFFRAFELPEWQSLPEPVPARFYSGHFTFADGSFAREVQHDPEYFFHGEEISLAVRAYTHGYDLYHPHRNLAWHEYSREGRPKFWDDHDGNARDAGRVSQAWWERNARSLARNRALFGMEDASAPAAEAPEAKYGFGQARTLADYEAYAGISFSDRAVQPEVIACQPPGAGAPLSDPASWRSTLRRSHDLHISAHRSVFDIQACTQATQVRVRALRADGSVLHEDTATIESSRSHCKNDWFDRRLAFLCDLSEQPAAYQIAALDANQTVLAKFEKALTA</sequence>
<dbReference type="InterPro" id="IPR029044">
    <property type="entry name" value="Nucleotide-diphossugar_trans"/>
</dbReference>
<dbReference type="EMBL" id="AGUF01000086">
    <property type="protein sequence ID" value="EHK63210.1"/>
    <property type="molecule type" value="Genomic_DNA"/>
</dbReference>
<protein>
    <recommendedName>
        <fullName evidence="3">Glycosyltransferase (GlcNAc)</fullName>
    </recommendedName>
</protein>
<dbReference type="Proteomes" id="UP000003113">
    <property type="component" value="Unassembled WGS sequence"/>
</dbReference>
<dbReference type="PANTHER" id="PTHR34496">
    <property type="entry name" value="GLCNAC TRANSFERASE-RELATED"/>
    <property type="match status" value="1"/>
</dbReference>
<comment type="caution">
    <text evidence="1">The sequence shown here is derived from an EMBL/GenBank/DDBJ whole genome shotgun (WGS) entry which is preliminary data.</text>
</comment>
<dbReference type="SUPFAM" id="SSF53448">
    <property type="entry name" value="Nucleotide-diphospho-sugar transferases"/>
    <property type="match status" value="1"/>
</dbReference>
<dbReference type="PATRIC" id="fig|477184.5.peg.5173"/>
<dbReference type="PANTHER" id="PTHR34496:SF10">
    <property type="entry name" value="GLCNAC TRANSFERASE"/>
    <property type="match status" value="1"/>
</dbReference>
<accession>H0FEQ9</accession>
<proteinExistence type="predicted"/>
<dbReference type="Pfam" id="PF11397">
    <property type="entry name" value="GlcNAc"/>
    <property type="match status" value="2"/>
</dbReference>
<reference evidence="1 2" key="1">
    <citation type="journal article" date="2012" name="J. Bacteriol.">
        <title>Genome sequence of the highly efficient arsenite-oxidizing bacterium Achromobacter arsenitoxydans SY8.</title>
        <authorList>
            <person name="Li X."/>
            <person name="Hu Y."/>
            <person name="Gong J."/>
            <person name="Lin Y."/>
            <person name="Johnstone L."/>
            <person name="Rensing C."/>
            <person name="Wang G."/>
        </authorList>
    </citation>
    <scope>NUCLEOTIDE SEQUENCE [LARGE SCALE GENOMIC DNA]</scope>
    <source>
        <strain evidence="1 2">SY8</strain>
    </source>
</reference>
<evidence type="ECO:0000313" key="1">
    <source>
        <dbReference type="EMBL" id="EHK63210.1"/>
    </source>
</evidence>
<dbReference type="eggNOG" id="COG1216">
    <property type="taxonomic scope" value="Bacteria"/>
</dbReference>
<evidence type="ECO:0008006" key="3">
    <source>
        <dbReference type="Google" id="ProtNLM"/>
    </source>
</evidence>
<gene>
    <name evidence="1" type="ORF">KYC_26367</name>
</gene>
<dbReference type="InterPro" id="IPR021067">
    <property type="entry name" value="Glycosyltransferase"/>
</dbReference>
<evidence type="ECO:0000313" key="2">
    <source>
        <dbReference type="Proteomes" id="UP000003113"/>
    </source>
</evidence>
<dbReference type="STRING" id="477184.KYC_26367"/>
<organism evidence="1 2">
    <name type="scientific">Achromobacter arsenitoxydans SY8</name>
    <dbReference type="NCBI Taxonomy" id="477184"/>
    <lineage>
        <taxon>Bacteria</taxon>
        <taxon>Pseudomonadati</taxon>
        <taxon>Pseudomonadota</taxon>
        <taxon>Betaproteobacteria</taxon>
        <taxon>Burkholderiales</taxon>
        <taxon>Alcaligenaceae</taxon>
        <taxon>Achromobacter</taxon>
    </lineage>
</organism>
<name>H0FEQ9_9BURK</name>